<name>A0A368KJF4_9BACT</name>
<evidence type="ECO:0000256" key="1">
    <source>
        <dbReference type="SAM" id="MobiDB-lite"/>
    </source>
</evidence>
<reference evidence="2 3" key="1">
    <citation type="submission" date="2018-07" db="EMBL/GenBank/DDBJ databases">
        <title>Comparative genomes isolates from brazilian mangrove.</title>
        <authorList>
            <person name="De Araujo J.E."/>
            <person name="Taketani R.G."/>
            <person name="Silva M.C.P."/>
            <person name="Lourenco M.V."/>
            <person name="Oliveira V.M."/>
            <person name="Andreote F.D."/>
        </authorList>
    </citation>
    <scope>NUCLEOTIDE SEQUENCE [LARGE SCALE GENOMIC DNA]</scope>
    <source>
        <strain evidence="2 3">HEX PRIS-MGV</strain>
    </source>
</reference>
<dbReference type="Proteomes" id="UP000253562">
    <property type="component" value="Unassembled WGS sequence"/>
</dbReference>
<organism evidence="2 3">
    <name type="scientific">Bremerella cremea</name>
    <dbReference type="NCBI Taxonomy" id="1031537"/>
    <lineage>
        <taxon>Bacteria</taxon>
        <taxon>Pseudomonadati</taxon>
        <taxon>Planctomycetota</taxon>
        <taxon>Planctomycetia</taxon>
        <taxon>Pirellulales</taxon>
        <taxon>Pirellulaceae</taxon>
        <taxon>Bremerella</taxon>
    </lineage>
</organism>
<dbReference type="OrthoDB" id="208320at2"/>
<dbReference type="AlphaFoldDB" id="A0A368KJF4"/>
<feature type="region of interest" description="Disordered" evidence="1">
    <location>
        <begin position="532"/>
        <end position="622"/>
    </location>
</feature>
<sequence length="1048" mass="114414">MATAVQEDSWQPLTFTAQAVRVGVVFGVMIAITAIYQATVVPWMEPTIREDLTKATLVSDDFLDQEKQKLTQFFPANSWQLGRTKVLKSNNIMLLMKDFRDVGNNRLELKPLTIIAFDSEDEKTRWDKPVVVLNADSALLQFSELNIAFAKFGDLVGGQLQDNVTITRKSLDGNHEPLDIITSDVLLATDRIETKKDVQFLMGKHQGSGRHLIAQFEEGPKQAKSRGPNISGLSVLELVHVDRILLSTEGRGLLGDAAAIPGQRQSPGKMYASAPVEISCSGPFVFDGTHRVATFRDQVNVRRLVAAGVTDLLEADLLEVYFQKEDAAASSEGQPPEATSDKEGMRKLKMQRLVAIGNPFNLTATSVSATARGRQLIYDMIQKRIEVVGNPLAVLTKDQYRVESPSLQYELGETPSHLGRVWSAGPGVFTGHMNQANPQETSRLSWQKEFRIEKQNGEYAVAVDQGASVSMDGKGQVDGDQLFVYLQDVTPPGSKKQKLVPHRMHGIGHIAIDTPQLLGRTNEIKAWFQFDEPQPTIQQPLGPQASTRPEPGRLPTTAQACAANPTGGLSNGPMATPVSSAQGAPSASVGNSPIVAAPPAPPRRPVGGQVPPPQQAEEEDPTRFRLSGDAIELVVRFDGKKSHLDSATVKGQVQLSEMPKGEQVIDPFMVRGNVVYLLNASNNNAEIHVTGQPAVVSGRGLQLFSGQLRVNQRQGRVWTEGPGELIFPLDRDFQGRPLAVPEYFNVQWQGNLEAQHDQISFNRAVTIKGRQSQLTTAKLTITLNRPINLTNSGTNKGLSAKFVECSGGVQLYNRNVEEGVLKSVDQFEGKTLAINQVSGDIHAQGPGVAKSVMVGDFSSQMPGQQAAAQQPKVEKGLTYVRVEFVSHVSGNMHRKEVTFHKVDQAIYGPVLQWDEEIDHKNLAAMNPDAVSLRCDQLTIVQHPANSEMKGAEILALGNSEVQGKMFSAWADRISYATSKHMLTMSGNGRNTVQLTFQQKIGGTRSTAAAGKIQYWTKTREFELFDGKEIGVSGIPADNLNIPKIPGLR</sequence>
<dbReference type="RefSeq" id="WP_114373647.1">
    <property type="nucleotide sequence ID" value="NZ_QPEX01000046.1"/>
</dbReference>
<gene>
    <name evidence="2" type="ORF">DTL42_25385</name>
</gene>
<accession>A0A368KJF4</accession>
<comment type="caution">
    <text evidence="2">The sequence shown here is derived from an EMBL/GenBank/DDBJ whole genome shotgun (WGS) entry which is preliminary data.</text>
</comment>
<dbReference type="EMBL" id="QPEX01000046">
    <property type="protein sequence ID" value="RCS40703.1"/>
    <property type="molecule type" value="Genomic_DNA"/>
</dbReference>
<feature type="compositionally biased region" description="Polar residues" evidence="1">
    <location>
        <begin position="577"/>
        <end position="591"/>
    </location>
</feature>
<evidence type="ECO:0000313" key="3">
    <source>
        <dbReference type="Proteomes" id="UP000253562"/>
    </source>
</evidence>
<feature type="compositionally biased region" description="Pro residues" evidence="1">
    <location>
        <begin position="596"/>
        <end position="614"/>
    </location>
</feature>
<feature type="compositionally biased region" description="Polar residues" evidence="1">
    <location>
        <begin position="535"/>
        <end position="547"/>
    </location>
</feature>
<evidence type="ECO:0000313" key="2">
    <source>
        <dbReference type="EMBL" id="RCS40703.1"/>
    </source>
</evidence>
<proteinExistence type="predicted"/>
<protein>
    <submittedName>
        <fullName evidence="2">Uncharacterized protein</fullName>
    </submittedName>
</protein>
<dbReference type="Gene3D" id="2.60.450.10">
    <property type="entry name" value="Lipopolysaccharide (LPS) transport protein A like domain"/>
    <property type="match status" value="1"/>
</dbReference>